<dbReference type="PANTHER" id="PTHR47936:SF1">
    <property type="entry name" value="PENTATRICOPEPTIDE REPEAT-CONTAINING PROTEIN GUN1, CHLOROPLASTIC"/>
    <property type="match status" value="1"/>
</dbReference>
<reference evidence="6" key="1">
    <citation type="journal article" date="2019" name="Nat. Commun.">
        <title>The genome of broomcorn millet.</title>
        <authorList>
            <person name="Zou C."/>
            <person name="Miki D."/>
            <person name="Li D."/>
            <person name="Tang Q."/>
            <person name="Xiao L."/>
            <person name="Rajput S."/>
            <person name="Deng P."/>
            <person name="Jia W."/>
            <person name="Huang R."/>
            <person name="Zhang M."/>
            <person name="Sun Y."/>
            <person name="Hu J."/>
            <person name="Fu X."/>
            <person name="Schnable P.S."/>
            <person name="Li F."/>
            <person name="Zhang H."/>
            <person name="Feng B."/>
            <person name="Zhu X."/>
            <person name="Liu R."/>
            <person name="Schnable J.C."/>
            <person name="Zhu J.-K."/>
            <person name="Zhang H."/>
        </authorList>
    </citation>
    <scope>NUCLEOTIDE SEQUENCE [LARGE SCALE GENOMIC DNA]</scope>
</reference>
<dbReference type="GO" id="GO:0010019">
    <property type="term" value="P:chloroplast-nucleus signaling pathway"/>
    <property type="evidence" value="ECO:0007669"/>
    <property type="project" value="TreeGrafter"/>
</dbReference>
<evidence type="ECO:0000256" key="1">
    <source>
        <dbReference type="ARBA" id="ARBA00007626"/>
    </source>
</evidence>
<evidence type="ECO:0000256" key="2">
    <source>
        <dbReference type="ARBA" id="ARBA00022737"/>
    </source>
</evidence>
<evidence type="ECO:0000256" key="3">
    <source>
        <dbReference type="ARBA" id="ARBA00022946"/>
    </source>
</evidence>
<dbReference type="OrthoDB" id="692574at2759"/>
<gene>
    <name evidence="5" type="ORF">C2845_PM03G35970</name>
</gene>
<dbReference type="NCBIfam" id="TIGR00756">
    <property type="entry name" value="PPR"/>
    <property type="match status" value="2"/>
</dbReference>
<evidence type="ECO:0000256" key="4">
    <source>
        <dbReference type="PROSITE-ProRule" id="PRU00708"/>
    </source>
</evidence>
<proteinExistence type="inferred from homology"/>
<feature type="repeat" description="PPR" evidence="4">
    <location>
        <begin position="27"/>
        <end position="61"/>
    </location>
</feature>
<comment type="similarity">
    <text evidence="1">Belongs to the PPR family. P subfamily.</text>
</comment>
<dbReference type="Pfam" id="PF01535">
    <property type="entry name" value="PPR"/>
    <property type="match status" value="2"/>
</dbReference>
<evidence type="ECO:0000313" key="5">
    <source>
        <dbReference type="EMBL" id="RLN33985.1"/>
    </source>
</evidence>
<dbReference type="GO" id="GO:0031930">
    <property type="term" value="P:mitochondria-nucleus signaling pathway"/>
    <property type="evidence" value="ECO:0007669"/>
    <property type="project" value="TreeGrafter"/>
</dbReference>
<dbReference type="GO" id="GO:0009507">
    <property type="term" value="C:chloroplast"/>
    <property type="evidence" value="ECO:0007669"/>
    <property type="project" value="TreeGrafter"/>
</dbReference>
<keyword evidence="3" id="KW-0809">Transit peptide</keyword>
<keyword evidence="6" id="KW-1185">Reference proteome</keyword>
<dbReference type="AlphaFoldDB" id="A0A3L6T6S8"/>
<organism evidence="5 6">
    <name type="scientific">Panicum miliaceum</name>
    <name type="common">Proso millet</name>
    <name type="synonym">Broomcorn millet</name>
    <dbReference type="NCBI Taxonomy" id="4540"/>
    <lineage>
        <taxon>Eukaryota</taxon>
        <taxon>Viridiplantae</taxon>
        <taxon>Streptophyta</taxon>
        <taxon>Embryophyta</taxon>
        <taxon>Tracheophyta</taxon>
        <taxon>Spermatophyta</taxon>
        <taxon>Magnoliopsida</taxon>
        <taxon>Liliopsida</taxon>
        <taxon>Poales</taxon>
        <taxon>Poaceae</taxon>
        <taxon>PACMAD clade</taxon>
        <taxon>Panicoideae</taxon>
        <taxon>Panicodae</taxon>
        <taxon>Paniceae</taxon>
        <taxon>Panicinae</taxon>
        <taxon>Panicum</taxon>
        <taxon>Panicum sect. Panicum</taxon>
    </lineage>
</organism>
<sequence length="187" mass="20874">MQSHAGSDLSRSLGLLADRQAAGARPTAAAYARLIRALGCAGRMLEAEALLLEMRRLGPRLDAAHYNALLEGLLARAHLRLAGRRLLQMADDSIARIRRTYMLLLDAYARVGRLEDLRWVLGEMRHRGIRLDTAGYHRLLLCCIQEKLYSKEITVAGQEMGKKHVDQVLLEPADADLAFLMVSDPFE</sequence>
<feature type="repeat" description="PPR" evidence="4">
    <location>
        <begin position="97"/>
        <end position="131"/>
    </location>
</feature>
<comment type="caution">
    <text evidence="5">The sequence shown here is derived from an EMBL/GenBank/DDBJ whole genome shotgun (WGS) entry which is preliminary data.</text>
</comment>
<name>A0A3L6T6S8_PANMI</name>
<evidence type="ECO:0000313" key="6">
    <source>
        <dbReference type="Proteomes" id="UP000275267"/>
    </source>
</evidence>
<dbReference type="PANTHER" id="PTHR47936">
    <property type="entry name" value="PPR_LONG DOMAIN-CONTAINING PROTEIN"/>
    <property type="match status" value="1"/>
</dbReference>
<evidence type="ECO:0008006" key="7">
    <source>
        <dbReference type="Google" id="ProtNLM"/>
    </source>
</evidence>
<dbReference type="PROSITE" id="PS51375">
    <property type="entry name" value="PPR"/>
    <property type="match status" value="2"/>
</dbReference>
<protein>
    <recommendedName>
        <fullName evidence="7">Pentatricopeptide repeat-containing protein</fullName>
    </recommendedName>
</protein>
<dbReference type="EMBL" id="PQIB02000002">
    <property type="protein sequence ID" value="RLN33985.1"/>
    <property type="molecule type" value="Genomic_DNA"/>
</dbReference>
<accession>A0A3L6T6S8</accession>
<dbReference type="InterPro" id="IPR011990">
    <property type="entry name" value="TPR-like_helical_dom_sf"/>
</dbReference>
<dbReference type="STRING" id="4540.A0A3L6T6S8"/>
<dbReference type="InterPro" id="IPR002885">
    <property type="entry name" value="PPR_rpt"/>
</dbReference>
<dbReference type="Gene3D" id="1.25.40.10">
    <property type="entry name" value="Tetratricopeptide repeat domain"/>
    <property type="match status" value="1"/>
</dbReference>
<keyword evidence="2" id="KW-0677">Repeat</keyword>
<dbReference type="Proteomes" id="UP000275267">
    <property type="component" value="Unassembled WGS sequence"/>
</dbReference>